<feature type="signal peptide" evidence="1">
    <location>
        <begin position="1"/>
        <end position="19"/>
    </location>
</feature>
<feature type="chain" id="PRO_5045446144" evidence="1">
    <location>
        <begin position="20"/>
        <end position="240"/>
    </location>
</feature>
<dbReference type="InterPro" id="IPR036514">
    <property type="entry name" value="SGNH_hydro_sf"/>
</dbReference>
<keyword evidence="3" id="KW-1185">Reference proteome</keyword>
<gene>
    <name evidence="2" type="ORF">NCI00_00865</name>
</gene>
<dbReference type="EMBL" id="JAMZEL010000001">
    <property type="protein sequence ID" value="MCP1380948.1"/>
    <property type="molecule type" value="Genomic_DNA"/>
</dbReference>
<dbReference type="Gene3D" id="3.40.50.1110">
    <property type="entry name" value="SGNH hydrolase"/>
    <property type="match status" value="1"/>
</dbReference>
<name>A0ABT1FGS3_9BACT</name>
<reference evidence="2 3" key="1">
    <citation type="submission" date="2022-06" db="EMBL/GenBank/DDBJ databases">
        <title>Runella sp. S5 genome sequencing.</title>
        <authorList>
            <person name="Park S."/>
        </authorList>
    </citation>
    <scope>NUCLEOTIDE SEQUENCE [LARGE SCALE GENOMIC DNA]</scope>
    <source>
        <strain evidence="2 3">S5</strain>
    </source>
</reference>
<dbReference type="SUPFAM" id="SSF52266">
    <property type="entry name" value="SGNH hydrolase"/>
    <property type="match status" value="1"/>
</dbReference>
<dbReference type="PROSITE" id="PS51257">
    <property type="entry name" value="PROKAR_LIPOPROTEIN"/>
    <property type="match status" value="1"/>
</dbReference>
<dbReference type="GO" id="GO:0016787">
    <property type="term" value="F:hydrolase activity"/>
    <property type="evidence" value="ECO:0007669"/>
    <property type="project" value="UniProtKB-KW"/>
</dbReference>
<proteinExistence type="predicted"/>
<dbReference type="RefSeq" id="WP_253524005.1">
    <property type="nucleotide sequence ID" value="NZ_JAMZEL010000001.1"/>
</dbReference>
<accession>A0ABT1FGS3</accession>
<keyword evidence="1" id="KW-0732">Signal</keyword>
<evidence type="ECO:0000256" key="1">
    <source>
        <dbReference type="SAM" id="SignalP"/>
    </source>
</evidence>
<comment type="caution">
    <text evidence="2">The sequence shown here is derived from an EMBL/GenBank/DDBJ whole genome shotgun (WGS) entry which is preliminary data.</text>
</comment>
<keyword evidence="2" id="KW-0378">Hydrolase</keyword>
<evidence type="ECO:0000313" key="2">
    <source>
        <dbReference type="EMBL" id="MCP1380948.1"/>
    </source>
</evidence>
<evidence type="ECO:0000313" key="3">
    <source>
        <dbReference type="Proteomes" id="UP001204772"/>
    </source>
</evidence>
<organism evidence="2 3">
    <name type="scientific">Runella salmonicolor</name>
    <dbReference type="NCBI Taxonomy" id="2950278"/>
    <lineage>
        <taxon>Bacteria</taxon>
        <taxon>Pseudomonadati</taxon>
        <taxon>Bacteroidota</taxon>
        <taxon>Cytophagia</taxon>
        <taxon>Cytophagales</taxon>
        <taxon>Spirosomataceae</taxon>
        <taxon>Runella</taxon>
    </lineage>
</organism>
<dbReference type="Proteomes" id="UP001204772">
    <property type="component" value="Unassembled WGS sequence"/>
</dbReference>
<sequence length="240" mass="26817">MILRSLLLLFILSIGCTKADEVASKKSTLKILFVGNSLTYTNDLPQLVQEMGKHDSVNIEYTTFLFPNYSLEDHWNEGKVQKEIETGSYDFVVAQQGPSALPESQVLLLEYTQRLAEVCRKNNASMAIYMVWPSSTRFLDLDNVIYSYTQAAKQTQSLLCPAGLAWKYAWQSTPSLPLYGNDNFHPSMTGSLLAAFTVYGTLTNKANFDFLAAGKPSWSDEISAKNLELLKQAALKAMEK</sequence>
<protein>
    <submittedName>
        <fullName evidence="2">SGNH/GDSL hydrolase family protein</fullName>
    </submittedName>
</protein>